<dbReference type="PROSITE" id="PS52004">
    <property type="entry name" value="KS3_2"/>
    <property type="match status" value="1"/>
</dbReference>
<dbReference type="InterPro" id="IPR036291">
    <property type="entry name" value="NAD(P)-bd_dom_sf"/>
</dbReference>
<keyword evidence="1" id="KW-0596">Phosphopantetheine</keyword>
<dbReference type="EMBL" id="JBFXLS010000078">
    <property type="protein sequence ID" value="KAL2819315.1"/>
    <property type="molecule type" value="Genomic_DNA"/>
</dbReference>
<dbReference type="Pfam" id="PF00109">
    <property type="entry name" value="ketoacyl-synt"/>
    <property type="match status" value="1"/>
</dbReference>
<dbReference type="PROSITE" id="PS50075">
    <property type="entry name" value="CARRIER"/>
    <property type="match status" value="2"/>
</dbReference>
<dbReference type="PANTHER" id="PTHR43775">
    <property type="entry name" value="FATTY ACID SYNTHASE"/>
    <property type="match status" value="1"/>
</dbReference>
<sequence length="3933" mass="430781">MSPFLTDSLNGRVPNGVPKTASDKPAAEADNPPCVVGMACRVPGASSPSQLWENIMNKVDVQRKMPADRFNVDAFYHPDGTHKGTTNARYGYFLDQDLGRFDAGFFNISGKEAEAMDPQQRLLLEVVYEALEDAGITLDEIQGSQTSVFCGSFTNDYSAMTGKDLEYYPKYLVTGVGNSILSNRISYFYNLQGPSATIDTACSSSLVCFHLGAQSLRSGEAEISIVVGSALHYDSNVYITMTDLGMLSTDGRCRHGDAAGSGYVRGEGITAMILKRQSRAQADGDSIRAFVRGTGVNHDGRKQGITLPSSQAQAALIRSTYERAGLRPVDTSFVECHGTGTKAGDPRELKAIHEAFSQGREDVLHVGSVKTNIGHLEGASGIAGLIKATMALEKRVIPPNMHFSTPNPEIDFKGWGLQIPTAAKEWKVKNGIPRRVSINSFGYGGTNAHVILEEYDRALAIPRLLPPTIATESNLASMAQGRPYLVPLTSHSDRAGKLWGEKLAAYLAENQVSVADVAATLSSRRTMHRFRSFAIASGLDSVIERIQDPLPVAQWKSKLDSVPRLGFIFTGQGAQWFAMGRSLLEQSPLFLQTLERCDAILQALPQDRPTWSVVGELQKSQQDSNLSQTEYSQPICTAVQLGLLGVLAQWGIKPSGVVGHSSGELAATYAAGLLSFENALVAAYYRGVHMGSGAAAPGSVPGAMMAVGMTEAEVAAELEPYAGRIAVAAMNSPTSFTVSGDEDAVVELQQALSERKVFARRLQVAQAFHSHHMLHLAPGYKDALAAYPGFKGSKAQSAVMVSSVTGRIADPATMRPEYFTANMTGMVKFSDALSELVLDEEDQRRIDVLVEIGPHPALKGPSNQTLDQLKFKLPYLGTLDRKVDAFESLLTTAGQLFALGYPVNLEEVNRNQFLDERSEISSIQVGESNIALPSYAWDHHDRHWAETRLINEYRLRPFRHSMLGARVAGSLETRPRWRNFLRLSEISWLPDHSIDGKVIFPAAGYLNMAIEAAASLVDGAIREFELVDVSVKSALVISDKDMGTETIVEFVPVVESAETSSSIWKHFVVLSVDEAGNQREHCTGTIRLKAGSPDTLHSSSASSKPSVKELREQSFRSTERNRFYRRLHGMGLQYGETFQLMTGNVESGDGIATAPISWKPHLFTREESDISIIHPALLDACFHPVFASVEGKLGQTLRAPYVPTFIRSLRVSGLLDAWKTLETGYECEVLVETSALGPRTATNDVRLHSKEEGHLLLEIQGLKLTSLGDNEADDTKRTLFFGTQWKPMFTALGWSSPSSDEHYSLAKLVELYVHQHPNSKILHVTPGLSATEEDILPALRGITDAERRNIGHLTILLDGNAAPNAFDGLVQQGNGWVSVVNETAEDFDLVVVSTDVQPSAFPERVAENGYLIASGSSISDAPTTLQPFYSFSGVHIWCNTSSTYSQPGDALTIVMPTNPSAETRELANAIKSERKIPAVECDFLTLVEGAKDVHGDVVVLASLDANLYFEQNDEAEFRAAQALLGKEEHGNIVWLTRGGLMDASSPEQALVLGLCRSARSENPDLRLAVFDIAPSSSTTSQSAKLTSILLDRSINENEIAERGGLLYIPRLVASDDLNSKIPNGFGSEPSMQPLHQPSRPLALRIGQPGLLDTLVFSDGLELTSTSLQPDELEIEVKASALNARDIAVGMGTADDSKLGDECAGTVLRVGSNVSPNDFTVGDRVVAWRPGQGAHQTVVRNRACLCYRLQDQMPFAVAASIPLALTTAYYSIVNTARLQPGETILIHSAAGGVGQMAIQIAQTIEANIIVTVGSTEKRAFLMDTYGLEEAQILSSRDDSFVEGIHRLTNGRGVDVVLNSLAGPLLQSTWVSVAPFGRFVEIGKRDIDQNSRIPMDPFRRNVSFASVDMATMFEKNQRLGAHLLQECSTLVQEGKIQPPQPITEVAYADVHRAFRMAQTGTMSGKIVLIPGGPKDQVLVEPTQFRRRRLFEHDRVYLLVGGLGGLGRRLSEWLFERGARHLAFLSRSGAKRAEARETVEWLQERGVQVAVFSGDVSDASVVNGAIQQIEATPYRLAGVFHAAMVLQDAPLPQMTFAQWQTSLTPKVRGAYNLHQATISVPLDFFVCFSSLSGIVGSKAQANYSAGNSYLDALCAYRRGMGLVGTTMDVGMVVGIGAVSEDGQLQAVMEREGYDAVNEDEFFAQIETAVAPVSASADKLALVDSQGRDAHQTITGVNLRRATGYWVNEPRFRNLYANHDFAGSMGDGESKKQDVMAELQEAKGEEARVEILTDRFFDKIAAVLSVDKSILQPNRSLADYGLDSLVAMEIRQWFFKAVGVRLATFDILNSQSIRALVEKVVSVMVLNREAEPAAASEQLVNGAAADAEASVSLPAIDNVAFKSGSVRVAPMSSFQRRLWFMHNLAEDPSFLNVSNISRLRGQPNAELLRQTLHELKERNETLRTAYFEGDEFSQQEILENTPTELPEVDFSETSDPEAALNEHAQTLQDQPLDIESGEVMRTALIKLQDEQYALVLIYHHICIDRGSSRSIIEQVINIYQALRSDRPLASIARPAISYADFSIWHNALLQSSEMHPSQEFWKSVYETLPAGPMRLLPFAKATRPEANDYQRKIHRTVLKKSLLQRMKRICARLILTPAQFLMAALRAFLYRYTEEEDLTIHLVDGDRPIPAVNDTLGFFVNLVPIRCQVDHSGSFEAVLRQVKNRIMNALAHSQLPFDAIVDAVGVERSPAHFPLGQVVLNYQIHGTFPVYPAGDFDVTEVTGEDIPTASELQLEALEDPAVGLKLRLEYSSTLYGEEDMDCFLENFAEFLSSSIKDHRQPVSEVSMVGAKELEILKRNMFNLDVVPNTWEDQSVPKRILAIARQYADQVAVESSDVDDGSLTYSALVAKATGVLQAVQKSGVQPGSKVGILSKPGPMAIAAMLGVLLAGCGFVTLDPDFAKERLAFMVADSGVSVLVAQKKFEEHARALSSVPVLVLEKIPRSGAIIDAPVPVTKDSPFYTIYTSGSTGTPKGVVLSQSNTQQMLSTLHHDYGFTPSDRFLHQSSISFDLSIVQIFSALTAGARVCVASAEIRKDPVALAKYMEASQVSVTYFTPTQFALLMESASVHLQNLSNYRVAYFAGEKLPVRVARAFYELGTPAKAYNTWSPSELVVQTTIQEVEYPEGDNVNIPIGYPMANMRHYILDANAKPLPRGVVGELVVGGAQVGLGYINRPEVNERAFLADPFCGEEDHARGWGRMFRTGDKGRFLPGGNLEFHGRIAGDKQVKLRGFRVDLGEVEHRIFVEANKDPEAGGVVDLAVIAREVTRDVQESITDERQLIAFVVPRQSLPVGKQSAFAFRLNKLAGKHLNPYMLPSAYQFMDNLPATIGGKVDLQRLLKCPLALTYPVAEAPVHSQQGNGAMTDEAILEAVTQRFRQILKLPETRPVGPDDSFFALGGHSLLLMRLQARLKRALKMPLPLNAMFKQPTPRGIAQLMMTGTAPIASAPASLTQDSTATIDWAAETKLDDTLKPSKVNIFPSQITSVLLTGADSYIGVHMLATLMQDPTLDEIYVLGSHKQLEITDIYKGIDTYQLSALAPPREDLERRLIFLPGTLTSHRFGLSPTDFLRLARNIQGIYHLGGYISLLRSYDALREANVTSAHNIVRLASLGRFNTHIHHLSTWAVPHLQTWQTSTSTSTTTVSSSIIANEVSARHFTPESVDRLGYFKARWASEIVLENAAARGFNVSIYRASAATAHTATGVPEPQEDFIRTMILGMLHAKAIPQFAARERPFVVDFVPVDYITNSMKALSMVERRETQTGEERGPIYYHLSNPSPLPIENLPALMEDINGEISGRGRSLPFAEWIEAVQAIDTTPDAPVRWAVLREYFEAGHLMFGLENAKTRAALRELGMDNCQPVDVEYLREMVRREKGRVV</sequence>
<dbReference type="InterPro" id="IPR057326">
    <property type="entry name" value="KR_dom"/>
</dbReference>
<dbReference type="SUPFAM" id="SSF52777">
    <property type="entry name" value="CoA-dependent acyltransferases"/>
    <property type="match status" value="2"/>
</dbReference>
<dbReference type="Pfam" id="PF21089">
    <property type="entry name" value="PKS_DH_N"/>
    <property type="match status" value="1"/>
</dbReference>
<dbReference type="InterPro" id="IPR020806">
    <property type="entry name" value="PKS_PP-bd"/>
</dbReference>
<dbReference type="Gene3D" id="1.10.1200.10">
    <property type="entry name" value="ACP-like"/>
    <property type="match status" value="2"/>
</dbReference>
<dbReference type="SUPFAM" id="SSF50129">
    <property type="entry name" value="GroES-like"/>
    <property type="match status" value="1"/>
</dbReference>
<dbReference type="SUPFAM" id="SSF53901">
    <property type="entry name" value="Thiolase-like"/>
    <property type="match status" value="1"/>
</dbReference>
<accession>A0ABR4HV94</accession>
<proteinExistence type="inferred from homology"/>
<protein>
    <recommendedName>
        <fullName evidence="15">Polyketide synthase</fullName>
    </recommendedName>
</protein>
<dbReference type="SUPFAM" id="SSF47336">
    <property type="entry name" value="ACP-like"/>
    <property type="match status" value="2"/>
</dbReference>
<dbReference type="InterPro" id="IPR049900">
    <property type="entry name" value="PKS_mFAS_DH"/>
</dbReference>
<dbReference type="NCBIfam" id="TIGR01733">
    <property type="entry name" value="AA-adenyl-dom"/>
    <property type="match status" value="1"/>
</dbReference>
<dbReference type="Pfam" id="PF00550">
    <property type="entry name" value="PP-binding"/>
    <property type="match status" value="1"/>
</dbReference>
<dbReference type="InterPro" id="IPR036736">
    <property type="entry name" value="ACP-like_sf"/>
</dbReference>
<dbReference type="SUPFAM" id="SSF51735">
    <property type="entry name" value="NAD(P)-binding Rossmann-fold domains"/>
    <property type="match status" value="4"/>
</dbReference>
<dbReference type="Pfam" id="PF00698">
    <property type="entry name" value="Acyl_transf_1"/>
    <property type="match status" value="1"/>
</dbReference>
<feature type="region of interest" description="Disordered" evidence="9">
    <location>
        <begin position="1"/>
        <end position="29"/>
    </location>
</feature>
<dbReference type="Gene3D" id="3.10.129.110">
    <property type="entry name" value="Polyketide synthase dehydratase"/>
    <property type="match status" value="1"/>
</dbReference>
<keyword evidence="4" id="KW-0808">Transferase</keyword>
<dbReference type="InterPro" id="IPR009081">
    <property type="entry name" value="PP-bd_ACP"/>
</dbReference>
<dbReference type="InterPro" id="IPR006162">
    <property type="entry name" value="Ppantetheine_attach_site"/>
</dbReference>
<evidence type="ECO:0000256" key="6">
    <source>
        <dbReference type="ARBA" id="ARBA00023268"/>
    </source>
</evidence>
<dbReference type="InterPro" id="IPR013120">
    <property type="entry name" value="FAR_NAD-bd"/>
</dbReference>
<evidence type="ECO:0000259" key="11">
    <source>
        <dbReference type="PROSITE" id="PS52004"/>
    </source>
</evidence>
<dbReference type="Pfam" id="PF23114">
    <property type="entry name" value="NAD-bd_HRPKS_sdrA"/>
    <property type="match status" value="1"/>
</dbReference>
<keyword evidence="3" id="KW-0436">Ligase</keyword>
<feature type="region of interest" description="Disordered" evidence="9">
    <location>
        <begin position="1088"/>
        <end position="1114"/>
    </location>
</feature>
<dbReference type="Pfam" id="PF13602">
    <property type="entry name" value="ADH_zinc_N_2"/>
    <property type="match status" value="1"/>
</dbReference>
<evidence type="ECO:0000259" key="12">
    <source>
        <dbReference type="PROSITE" id="PS52019"/>
    </source>
</evidence>
<dbReference type="InterPro" id="IPR001227">
    <property type="entry name" value="Ac_transferase_dom_sf"/>
</dbReference>
<dbReference type="InterPro" id="IPR001242">
    <property type="entry name" value="Condensation_dom"/>
</dbReference>
<dbReference type="Gene3D" id="3.40.50.12780">
    <property type="entry name" value="N-terminal domain of ligase-like"/>
    <property type="match status" value="1"/>
</dbReference>
<dbReference type="Pfam" id="PF08659">
    <property type="entry name" value="KR"/>
    <property type="match status" value="1"/>
</dbReference>
<dbReference type="Pfam" id="PF00501">
    <property type="entry name" value="AMP-binding"/>
    <property type="match status" value="1"/>
</dbReference>
<evidence type="ECO:0000256" key="4">
    <source>
        <dbReference type="ARBA" id="ARBA00022679"/>
    </source>
</evidence>
<dbReference type="SMART" id="SM00822">
    <property type="entry name" value="PKS_KR"/>
    <property type="match status" value="1"/>
</dbReference>
<evidence type="ECO:0000256" key="3">
    <source>
        <dbReference type="ARBA" id="ARBA00022598"/>
    </source>
</evidence>
<dbReference type="Gene3D" id="3.90.180.10">
    <property type="entry name" value="Medium-chain alcohol dehydrogenases, catalytic domain"/>
    <property type="match status" value="1"/>
</dbReference>
<dbReference type="InterPro" id="IPR056501">
    <property type="entry name" value="NAD-bd_HRPKS_sdrA"/>
</dbReference>
<evidence type="ECO:0000256" key="9">
    <source>
        <dbReference type="SAM" id="MobiDB-lite"/>
    </source>
</evidence>
<dbReference type="Gene3D" id="3.30.559.10">
    <property type="entry name" value="Chloramphenicol acetyltransferase-like domain"/>
    <property type="match status" value="1"/>
</dbReference>
<keyword evidence="14" id="KW-1185">Reference proteome</keyword>
<dbReference type="InterPro" id="IPR013968">
    <property type="entry name" value="PKS_KR"/>
</dbReference>
<dbReference type="Pfam" id="PF00668">
    <property type="entry name" value="Condensation"/>
    <property type="match status" value="1"/>
</dbReference>
<dbReference type="InterPro" id="IPR020841">
    <property type="entry name" value="PKS_Beta-ketoAc_synthase_dom"/>
</dbReference>
<dbReference type="Pfam" id="PF07993">
    <property type="entry name" value="NAD_binding_4"/>
    <property type="match status" value="1"/>
</dbReference>
<dbReference type="SUPFAM" id="SSF56801">
    <property type="entry name" value="Acetyl-CoA synthetase-like"/>
    <property type="match status" value="1"/>
</dbReference>
<evidence type="ECO:0000313" key="13">
    <source>
        <dbReference type="EMBL" id="KAL2819315.1"/>
    </source>
</evidence>
<organism evidence="13 14">
    <name type="scientific">Aspergillus cavernicola</name>
    <dbReference type="NCBI Taxonomy" id="176166"/>
    <lineage>
        <taxon>Eukaryota</taxon>
        <taxon>Fungi</taxon>
        <taxon>Dikarya</taxon>
        <taxon>Ascomycota</taxon>
        <taxon>Pezizomycotina</taxon>
        <taxon>Eurotiomycetes</taxon>
        <taxon>Eurotiomycetidae</taxon>
        <taxon>Eurotiales</taxon>
        <taxon>Aspergillaceae</taxon>
        <taxon>Aspergillus</taxon>
        <taxon>Aspergillus subgen. Nidulantes</taxon>
    </lineage>
</organism>
<dbReference type="InterPro" id="IPR016036">
    <property type="entry name" value="Malonyl_transacylase_ACP-bd"/>
</dbReference>
<feature type="domain" description="PKS/mFAS DH" evidence="12">
    <location>
        <begin position="960"/>
        <end position="1273"/>
    </location>
</feature>
<dbReference type="InterPro" id="IPR010071">
    <property type="entry name" value="AA_adenyl_dom"/>
</dbReference>
<dbReference type="Gene3D" id="3.30.70.3290">
    <property type="match status" value="1"/>
</dbReference>
<feature type="active site" description="Proton acceptor; for dehydratase activity" evidence="8">
    <location>
        <position position="992"/>
    </location>
</feature>
<feature type="active site" description="Proton donor; for dehydratase activity" evidence="8">
    <location>
        <position position="1179"/>
    </location>
</feature>
<dbReference type="Pfam" id="PF02801">
    <property type="entry name" value="Ketoacyl-synt_C"/>
    <property type="match status" value="1"/>
</dbReference>
<evidence type="ECO:0008006" key="15">
    <source>
        <dbReference type="Google" id="ProtNLM"/>
    </source>
</evidence>
<feature type="domain" description="Ketosynthase family 3 (KS3)" evidence="11">
    <location>
        <begin position="30"/>
        <end position="454"/>
    </location>
</feature>
<dbReference type="InterPro" id="IPR050091">
    <property type="entry name" value="PKS_NRPS_Biosynth_Enz"/>
</dbReference>
<evidence type="ECO:0000259" key="10">
    <source>
        <dbReference type="PROSITE" id="PS50075"/>
    </source>
</evidence>
<dbReference type="SMART" id="SM00825">
    <property type="entry name" value="PKS_KS"/>
    <property type="match status" value="1"/>
</dbReference>
<dbReference type="SUPFAM" id="SSF52151">
    <property type="entry name" value="FabD/lysophospholipase-like"/>
    <property type="match status" value="1"/>
</dbReference>
<dbReference type="InterPro" id="IPR042104">
    <property type="entry name" value="PKS_dehydratase_sf"/>
</dbReference>
<dbReference type="Pfam" id="PF16197">
    <property type="entry name" value="KAsynt_C_assoc"/>
    <property type="match status" value="1"/>
</dbReference>
<dbReference type="InterPro" id="IPR018201">
    <property type="entry name" value="Ketoacyl_synth_AS"/>
</dbReference>
<dbReference type="Pfam" id="PF08240">
    <property type="entry name" value="ADH_N"/>
    <property type="match status" value="1"/>
</dbReference>
<dbReference type="SMART" id="SM00823">
    <property type="entry name" value="PKS_PP"/>
    <property type="match status" value="2"/>
</dbReference>
<dbReference type="PANTHER" id="PTHR43775:SF37">
    <property type="entry name" value="SI:DKEY-61P9.11"/>
    <property type="match status" value="1"/>
</dbReference>
<dbReference type="InterPro" id="IPR014031">
    <property type="entry name" value="Ketoacyl_synth_C"/>
</dbReference>
<dbReference type="CDD" id="cd05930">
    <property type="entry name" value="A_NRPS"/>
    <property type="match status" value="1"/>
</dbReference>
<evidence type="ECO:0000256" key="1">
    <source>
        <dbReference type="ARBA" id="ARBA00022450"/>
    </source>
</evidence>
<dbReference type="Gene3D" id="3.40.50.720">
    <property type="entry name" value="NAD(P)-binding Rossmann-like Domain"/>
    <property type="match status" value="4"/>
</dbReference>
<dbReference type="CDD" id="cd00833">
    <property type="entry name" value="PKS"/>
    <property type="match status" value="1"/>
</dbReference>
<dbReference type="InterPro" id="IPR020807">
    <property type="entry name" value="PKS_DH"/>
</dbReference>
<dbReference type="InterPro" id="IPR016039">
    <property type="entry name" value="Thiolase-like"/>
</dbReference>
<dbReference type="InterPro" id="IPR014043">
    <property type="entry name" value="Acyl_transferase_dom"/>
</dbReference>
<feature type="domain" description="Carrier" evidence="10">
    <location>
        <begin position="2286"/>
        <end position="2360"/>
    </location>
</feature>
<dbReference type="InterPro" id="IPR023213">
    <property type="entry name" value="CAT-like_dom_sf"/>
</dbReference>
<dbReference type="Gene3D" id="3.40.47.10">
    <property type="match status" value="1"/>
</dbReference>
<dbReference type="CDD" id="cd20483">
    <property type="entry name" value="C_PKS-NRPS"/>
    <property type="match status" value="1"/>
</dbReference>
<keyword evidence="6" id="KW-0511">Multifunctional enzyme</keyword>
<evidence type="ECO:0000256" key="5">
    <source>
        <dbReference type="ARBA" id="ARBA00022737"/>
    </source>
</evidence>
<dbReference type="InterPro" id="IPR014030">
    <property type="entry name" value="Ketoacyl_synth_N"/>
</dbReference>
<dbReference type="Gene3D" id="3.40.366.10">
    <property type="entry name" value="Malonyl-Coenzyme A Acyl Carrier Protein, domain 2"/>
    <property type="match status" value="1"/>
</dbReference>
<dbReference type="InterPro" id="IPR013154">
    <property type="entry name" value="ADH-like_N"/>
</dbReference>
<evidence type="ECO:0000256" key="7">
    <source>
        <dbReference type="ARBA" id="ARBA00029443"/>
    </source>
</evidence>
<dbReference type="SUPFAM" id="SSF55048">
    <property type="entry name" value="Probable ACP-binding domain of malonyl-CoA ACP transacylase"/>
    <property type="match status" value="1"/>
</dbReference>
<dbReference type="InterPro" id="IPR042099">
    <property type="entry name" value="ANL_N_sf"/>
</dbReference>
<dbReference type="Proteomes" id="UP001610335">
    <property type="component" value="Unassembled WGS sequence"/>
</dbReference>
<comment type="similarity">
    <text evidence="7">In the C-terminal section; belongs to the NRP synthetase family.</text>
</comment>
<dbReference type="InterPro" id="IPR049552">
    <property type="entry name" value="PKS_DH_N"/>
</dbReference>
<evidence type="ECO:0000313" key="14">
    <source>
        <dbReference type="Proteomes" id="UP001610335"/>
    </source>
</evidence>
<dbReference type="Gene3D" id="3.30.300.30">
    <property type="match status" value="1"/>
</dbReference>
<evidence type="ECO:0000256" key="8">
    <source>
        <dbReference type="PROSITE-ProRule" id="PRU01363"/>
    </source>
</evidence>
<dbReference type="SMART" id="SM00826">
    <property type="entry name" value="PKS_DH"/>
    <property type="match status" value="1"/>
</dbReference>
<name>A0ABR4HV94_9EURO</name>
<keyword evidence="2" id="KW-0597">Phosphoprotein</keyword>
<dbReference type="PROSITE" id="PS00606">
    <property type="entry name" value="KS3_1"/>
    <property type="match status" value="1"/>
</dbReference>
<dbReference type="CDD" id="cd05195">
    <property type="entry name" value="enoyl_red"/>
    <property type="match status" value="1"/>
</dbReference>
<dbReference type="InterPro" id="IPR011032">
    <property type="entry name" value="GroES-like_sf"/>
</dbReference>
<gene>
    <name evidence="13" type="ORF">BDW59DRAFT_123333</name>
</gene>
<feature type="region of interest" description="C-terminal hotdog fold" evidence="8">
    <location>
        <begin position="1115"/>
        <end position="1273"/>
    </location>
</feature>
<dbReference type="InterPro" id="IPR000873">
    <property type="entry name" value="AMP-dep_synth/lig_dom"/>
</dbReference>
<dbReference type="InterPro" id="IPR032821">
    <property type="entry name" value="PKS_assoc"/>
</dbReference>
<dbReference type="SMART" id="SM00829">
    <property type="entry name" value="PKS_ER"/>
    <property type="match status" value="1"/>
</dbReference>
<feature type="domain" description="Carrier" evidence="10">
    <location>
        <begin position="3422"/>
        <end position="3497"/>
    </location>
</feature>
<feature type="region of interest" description="N-terminal hotdog fold" evidence="8">
    <location>
        <begin position="960"/>
        <end position="1093"/>
    </location>
</feature>
<dbReference type="Pfam" id="PF14765">
    <property type="entry name" value="PS-DH"/>
    <property type="match status" value="1"/>
</dbReference>
<keyword evidence="5" id="KW-0677">Repeat</keyword>
<dbReference type="Pfam" id="PF23297">
    <property type="entry name" value="ACP_SdgA_C"/>
    <property type="match status" value="1"/>
</dbReference>
<dbReference type="Gene3D" id="3.30.559.30">
    <property type="entry name" value="Nonribosomal peptide synthetase, condensation domain"/>
    <property type="match status" value="1"/>
</dbReference>
<evidence type="ECO:0000256" key="2">
    <source>
        <dbReference type="ARBA" id="ARBA00022553"/>
    </source>
</evidence>
<dbReference type="PROSITE" id="PS00012">
    <property type="entry name" value="PHOSPHOPANTETHEINE"/>
    <property type="match status" value="1"/>
</dbReference>
<reference evidence="13 14" key="1">
    <citation type="submission" date="2024-07" db="EMBL/GenBank/DDBJ databases">
        <title>Section-level genome sequencing and comparative genomics of Aspergillus sections Usti and Cavernicolus.</title>
        <authorList>
            <consortium name="Lawrence Berkeley National Laboratory"/>
            <person name="Nybo J.L."/>
            <person name="Vesth T.C."/>
            <person name="Theobald S."/>
            <person name="Frisvad J.C."/>
            <person name="Larsen T.O."/>
            <person name="Kjaerboelling I."/>
            <person name="Rothschild-Mancinelli K."/>
            <person name="Lyhne E.K."/>
            <person name="Kogle M.E."/>
            <person name="Barry K."/>
            <person name="Clum A."/>
            <person name="Na H."/>
            <person name="Ledsgaard L."/>
            <person name="Lin J."/>
            <person name="Lipzen A."/>
            <person name="Kuo A."/>
            <person name="Riley R."/>
            <person name="Mondo S."/>
            <person name="LaButti K."/>
            <person name="Haridas S."/>
            <person name="Pangalinan J."/>
            <person name="Salamov A.A."/>
            <person name="Simmons B.A."/>
            <person name="Magnuson J.K."/>
            <person name="Chen J."/>
            <person name="Drula E."/>
            <person name="Henrissat B."/>
            <person name="Wiebenga A."/>
            <person name="Lubbers R.J."/>
            <person name="Gomes A.C."/>
            <person name="Makela M.R."/>
            <person name="Stajich J."/>
            <person name="Grigoriev I.V."/>
            <person name="Mortensen U.H."/>
            <person name="De vries R.P."/>
            <person name="Baker S.E."/>
            <person name="Andersen M.R."/>
        </authorList>
    </citation>
    <scope>NUCLEOTIDE SEQUENCE [LARGE SCALE GENOMIC DNA]</scope>
    <source>
        <strain evidence="13 14">CBS 600.67</strain>
    </source>
</reference>
<dbReference type="PROSITE" id="PS52019">
    <property type="entry name" value="PKS_MFAS_DH"/>
    <property type="match status" value="1"/>
</dbReference>
<dbReference type="InterPro" id="IPR049551">
    <property type="entry name" value="PKS_DH_C"/>
</dbReference>
<dbReference type="InterPro" id="IPR016035">
    <property type="entry name" value="Acyl_Trfase/lysoPLipase"/>
</dbReference>
<dbReference type="InterPro" id="IPR045851">
    <property type="entry name" value="AMP-bd_C_sf"/>
</dbReference>
<comment type="caution">
    <text evidence="13">The sequence shown here is derived from an EMBL/GenBank/DDBJ whole genome shotgun (WGS) entry which is preliminary data.</text>
</comment>
<dbReference type="InterPro" id="IPR020843">
    <property type="entry name" value="ER"/>
</dbReference>
<dbReference type="SMART" id="SM00827">
    <property type="entry name" value="PKS_AT"/>
    <property type="match status" value="1"/>
</dbReference>